<accession>A0A6G9YUN7</accession>
<dbReference type="InterPro" id="IPR045851">
    <property type="entry name" value="AMP-bd_C_sf"/>
</dbReference>
<organism evidence="7 8">
    <name type="scientific">Nocardia arthritidis</name>
    <dbReference type="NCBI Taxonomy" id="228602"/>
    <lineage>
        <taxon>Bacteria</taxon>
        <taxon>Bacillati</taxon>
        <taxon>Actinomycetota</taxon>
        <taxon>Actinomycetes</taxon>
        <taxon>Mycobacteriales</taxon>
        <taxon>Nocardiaceae</taxon>
        <taxon>Nocardia</taxon>
    </lineage>
</organism>
<evidence type="ECO:0000256" key="3">
    <source>
        <dbReference type="ARBA" id="ARBA00022741"/>
    </source>
</evidence>
<keyword evidence="4" id="KW-0067">ATP-binding</keyword>
<dbReference type="PANTHER" id="PTHR43605:SF10">
    <property type="entry name" value="ACYL-COA SYNTHETASE MEDIUM CHAIN FAMILY MEMBER 3"/>
    <property type="match status" value="1"/>
</dbReference>
<evidence type="ECO:0000313" key="7">
    <source>
        <dbReference type="EMBL" id="QIS16922.1"/>
    </source>
</evidence>
<evidence type="ECO:0000259" key="6">
    <source>
        <dbReference type="Pfam" id="PF13193"/>
    </source>
</evidence>
<dbReference type="KEGG" id="nah:F5544_30435"/>
<evidence type="ECO:0000256" key="1">
    <source>
        <dbReference type="ARBA" id="ARBA00006432"/>
    </source>
</evidence>
<dbReference type="Gene3D" id="3.30.300.30">
    <property type="match status" value="1"/>
</dbReference>
<dbReference type="PANTHER" id="PTHR43605">
    <property type="entry name" value="ACYL-COENZYME A SYNTHETASE"/>
    <property type="match status" value="1"/>
</dbReference>
<feature type="region of interest" description="Disordered" evidence="5">
    <location>
        <begin position="105"/>
        <end position="130"/>
    </location>
</feature>
<dbReference type="EMBL" id="CP046172">
    <property type="protein sequence ID" value="QIS16922.1"/>
    <property type="molecule type" value="Genomic_DNA"/>
</dbReference>
<dbReference type="GO" id="GO:0015645">
    <property type="term" value="F:fatty acid ligase activity"/>
    <property type="evidence" value="ECO:0007669"/>
    <property type="project" value="TreeGrafter"/>
</dbReference>
<feature type="domain" description="AMP-binding enzyme C-terminal" evidence="6">
    <location>
        <begin position="2"/>
        <end position="69"/>
    </location>
</feature>
<dbReference type="Pfam" id="PF13193">
    <property type="entry name" value="AMP-binding_C"/>
    <property type="match status" value="1"/>
</dbReference>
<dbReference type="GO" id="GO:0005524">
    <property type="term" value="F:ATP binding"/>
    <property type="evidence" value="ECO:0007669"/>
    <property type="project" value="UniProtKB-KW"/>
</dbReference>
<proteinExistence type="inferred from homology"/>
<keyword evidence="8" id="KW-1185">Reference proteome</keyword>
<dbReference type="InterPro" id="IPR051087">
    <property type="entry name" value="Mitochondrial_ACSM"/>
</dbReference>
<gene>
    <name evidence="7" type="ORF">F5544_30435</name>
</gene>
<protein>
    <recommendedName>
        <fullName evidence="6">AMP-binding enzyme C-terminal domain-containing protein</fullName>
    </recommendedName>
</protein>
<sequence>MHPAVAEAAVIAVPDAEIGEQVKTVIQLEPRHSGSPEMAAGLICYVRDRVAYYKAPKSVDFVDDLRATRRTDSRISMYLTQSLHRGVQQRPDALFTIFGNHRAAGRRRLRRGRRTHPRGLPRADDRRLHR</sequence>
<dbReference type="Proteomes" id="UP000503540">
    <property type="component" value="Chromosome"/>
</dbReference>
<reference evidence="7 8" key="1">
    <citation type="journal article" date="2019" name="ACS Chem. Biol.">
        <title>Identification and Mobilization of a Cryptic Antibiotic Biosynthesis Gene Locus from a Human-Pathogenic Nocardia Isolate.</title>
        <authorList>
            <person name="Herisse M."/>
            <person name="Ishida K."/>
            <person name="Porter J.L."/>
            <person name="Howden B."/>
            <person name="Hertweck C."/>
            <person name="Stinear T.P."/>
            <person name="Pidot S.J."/>
        </authorList>
    </citation>
    <scope>NUCLEOTIDE SEQUENCE [LARGE SCALE GENOMIC DNA]</scope>
    <source>
        <strain evidence="7 8">AUSMDU00012717</strain>
    </source>
</reference>
<name>A0A6G9YUN7_9NOCA</name>
<evidence type="ECO:0000256" key="5">
    <source>
        <dbReference type="SAM" id="MobiDB-lite"/>
    </source>
</evidence>
<dbReference type="GO" id="GO:0006637">
    <property type="term" value="P:acyl-CoA metabolic process"/>
    <property type="evidence" value="ECO:0007669"/>
    <property type="project" value="TreeGrafter"/>
</dbReference>
<evidence type="ECO:0000256" key="4">
    <source>
        <dbReference type="ARBA" id="ARBA00022840"/>
    </source>
</evidence>
<dbReference type="InterPro" id="IPR025110">
    <property type="entry name" value="AMP-bd_C"/>
</dbReference>
<keyword evidence="2" id="KW-0436">Ligase</keyword>
<evidence type="ECO:0000313" key="8">
    <source>
        <dbReference type="Proteomes" id="UP000503540"/>
    </source>
</evidence>
<dbReference type="AlphaFoldDB" id="A0A6G9YUN7"/>
<feature type="compositionally biased region" description="Basic and acidic residues" evidence="5">
    <location>
        <begin position="121"/>
        <end position="130"/>
    </location>
</feature>
<comment type="similarity">
    <text evidence="1">Belongs to the ATP-dependent AMP-binding enzyme family.</text>
</comment>
<dbReference type="GO" id="GO:0006633">
    <property type="term" value="P:fatty acid biosynthetic process"/>
    <property type="evidence" value="ECO:0007669"/>
    <property type="project" value="TreeGrafter"/>
</dbReference>
<dbReference type="SUPFAM" id="SSF56801">
    <property type="entry name" value="Acetyl-CoA synthetase-like"/>
    <property type="match status" value="1"/>
</dbReference>
<feature type="compositionally biased region" description="Basic residues" evidence="5">
    <location>
        <begin position="105"/>
        <end position="119"/>
    </location>
</feature>
<evidence type="ECO:0000256" key="2">
    <source>
        <dbReference type="ARBA" id="ARBA00022598"/>
    </source>
</evidence>
<keyword evidence="3" id="KW-0547">Nucleotide-binding</keyword>
<dbReference type="GO" id="GO:0004321">
    <property type="term" value="F:fatty-acyl-CoA synthase activity"/>
    <property type="evidence" value="ECO:0007669"/>
    <property type="project" value="TreeGrafter"/>
</dbReference>